<dbReference type="AlphaFoldDB" id="A0ABD5YS03"/>
<evidence type="ECO:0008006" key="4">
    <source>
        <dbReference type="Google" id="ProtNLM"/>
    </source>
</evidence>
<proteinExistence type="predicted"/>
<accession>A0ABD5YS03</accession>
<dbReference type="EMBL" id="JBHTAX010000004">
    <property type="protein sequence ID" value="MFC7192481.1"/>
    <property type="molecule type" value="Genomic_DNA"/>
</dbReference>
<comment type="caution">
    <text evidence="1">The sequence shown here is derived from an EMBL/GenBank/DDBJ whole genome shotgun (WGS) entry which is preliminary data.</text>
</comment>
<evidence type="ECO:0000313" key="3">
    <source>
        <dbReference type="Proteomes" id="UP001596417"/>
    </source>
</evidence>
<dbReference type="EMBL" id="JBHTAX010000004">
    <property type="protein sequence ID" value="MFC7192066.1"/>
    <property type="molecule type" value="Genomic_DNA"/>
</dbReference>
<organism evidence="1 3">
    <name type="scientific">Halocatena marina</name>
    <dbReference type="NCBI Taxonomy" id="2934937"/>
    <lineage>
        <taxon>Archaea</taxon>
        <taxon>Methanobacteriati</taxon>
        <taxon>Methanobacteriota</taxon>
        <taxon>Stenosarchaea group</taxon>
        <taxon>Halobacteria</taxon>
        <taxon>Halobacteriales</taxon>
        <taxon>Natronomonadaceae</taxon>
        <taxon>Halocatena</taxon>
    </lineage>
</organism>
<evidence type="ECO:0000313" key="1">
    <source>
        <dbReference type="EMBL" id="MFC7192066.1"/>
    </source>
</evidence>
<protein>
    <recommendedName>
        <fullName evidence="4">Transposase</fullName>
    </recommendedName>
</protein>
<reference evidence="3" key="2">
    <citation type="journal article" date="2019" name="Int. J. Syst. Evol. Microbiol.">
        <title>The Global Catalogue of Microorganisms (GCM) 10K type strain sequencing project: providing services to taxonomists for standard genome sequencing and annotation.</title>
        <authorList>
            <consortium name="The Broad Institute Genomics Platform"/>
            <consortium name="The Broad Institute Genome Sequencing Center for Infectious Disease"/>
            <person name="Wu L."/>
            <person name="Ma J."/>
        </authorList>
    </citation>
    <scope>NUCLEOTIDE SEQUENCE [LARGE SCALE GENOMIC DNA]</scope>
    <source>
        <strain evidence="3">RDMS1</strain>
    </source>
</reference>
<reference evidence="1" key="3">
    <citation type="submission" date="2024-09" db="EMBL/GenBank/DDBJ databases">
        <authorList>
            <person name="Sun Q."/>
        </authorList>
    </citation>
    <scope>NUCLEOTIDE SEQUENCE</scope>
    <source>
        <strain evidence="1">NBRC 107106</strain>
    </source>
</reference>
<keyword evidence="3" id="KW-1185">Reference proteome</keyword>
<dbReference type="RefSeq" id="WP_248910052.1">
    <property type="nucleotide sequence ID" value="NZ_CP109980.1"/>
</dbReference>
<dbReference type="Proteomes" id="UP001596417">
    <property type="component" value="Unassembled WGS sequence"/>
</dbReference>
<sequence length="103" mass="11977">MIRDVRTSKRVHDKVCERLETAATLVEFVRDVNVDRLLTNTDDKRFEARRYDAASLVRAFFCRELAGLSWNGLYEFLSNNARAVRLGFDPSKFGPLEAQRTHR</sequence>
<gene>
    <name evidence="1" type="ORF">ACFQL7_21175</name>
    <name evidence="2" type="ORF">ACFQL7_23470</name>
</gene>
<reference evidence="1" key="1">
    <citation type="journal article" date="2014" name="Int. J. Syst. Evol. Microbiol.">
        <title>Complete genome sequence of Corynebacterium casei LMG S-19264T (=DSM 44701T), isolated from a smear-ripened cheese.</title>
        <authorList>
            <consortium name="US DOE Joint Genome Institute (JGI-PGF)"/>
            <person name="Walter F."/>
            <person name="Albersmeier A."/>
            <person name="Kalinowski J."/>
            <person name="Ruckert C."/>
        </authorList>
    </citation>
    <scope>NUCLEOTIDE SEQUENCE [LARGE SCALE GENOMIC DNA]</scope>
    <source>
        <strain evidence="1">NBRC 107106</strain>
    </source>
</reference>
<dbReference type="GeneID" id="76202162"/>
<name>A0ABD5YS03_9EURY</name>
<evidence type="ECO:0000313" key="2">
    <source>
        <dbReference type="EMBL" id="MFC7192481.1"/>
    </source>
</evidence>